<dbReference type="PANTHER" id="PTHR30461">
    <property type="entry name" value="DNA-INVERTASE FROM LAMBDOID PROPHAGE"/>
    <property type="match status" value="1"/>
</dbReference>
<dbReference type="Gene3D" id="3.40.50.1390">
    <property type="entry name" value="Resolvase, N-terminal catalytic domain"/>
    <property type="match status" value="1"/>
</dbReference>
<evidence type="ECO:0000313" key="10">
    <source>
        <dbReference type="Proteomes" id="UP000184280"/>
    </source>
</evidence>
<dbReference type="Gene3D" id="1.10.10.60">
    <property type="entry name" value="Homeodomain-like"/>
    <property type="match status" value="1"/>
</dbReference>
<dbReference type="SUPFAM" id="SSF53041">
    <property type="entry name" value="Resolvase-like"/>
    <property type="match status" value="1"/>
</dbReference>
<evidence type="ECO:0000256" key="1">
    <source>
        <dbReference type="ARBA" id="ARBA00009913"/>
    </source>
</evidence>
<evidence type="ECO:0000256" key="6">
    <source>
        <dbReference type="PIRSR" id="PIRSR606118-50"/>
    </source>
</evidence>
<dbReference type="PROSITE" id="PS51736">
    <property type="entry name" value="RECOMBINASES_3"/>
    <property type="match status" value="1"/>
</dbReference>
<accession>A0A1M7FSK3</accession>
<dbReference type="AlphaFoldDB" id="A0A1M7FSK3"/>
<dbReference type="PROSITE" id="PS00397">
    <property type="entry name" value="RECOMBINASES_1"/>
    <property type="match status" value="1"/>
</dbReference>
<proteinExistence type="inferred from homology"/>
<dbReference type="InterPro" id="IPR006118">
    <property type="entry name" value="Recombinase_CS"/>
</dbReference>
<keyword evidence="4" id="KW-0238">DNA-binding</keyword>
<dbReference type="SMART" id="SM00857">
    <property type="entry name" value="Resolvase"/>
    <property type="match status" value="1"/>
</dbReference>
<sequence length="209" mass="24337">MCQNWYFNLSIINVELYYFWHRLMIIGYARVSTQDQQTLRQIDQLKEFGCERIYEEKASGTKRDRVELVRMMDALREGDVVIITELSRLSRSVKDLFEIVDRIHNIGADIKSLKESWIDTTTPQGKLLFTIFAGISQFERDLIRQRTMEGLQAARARGRNGGRPPKDESKIKLALKMYDSKVCSISQILEATGISKTTLYRYIRQRICG</sequence>
<gene>
    <name evidence="9" type="ORF">SAMN04488494_1242</name>
</gene>
<feature type="active site" description="O-(5'-phospho-DNA)-serine intermediate" evidence="6 7">
    <location>
        <position position="32"/>
    </location>
</feature>
<evidence type="ECO:0000256" key="5">
    <source>
        <dbReference type="ARBA" id="ARBA00023172"/>
    </source>
</evidence>
<protein>
    <submittedName>
        <fullName evidence="9">Site-specific DNA recombinase</fullName>
    </submittedName>
</protein>
<dbReference type="InterPro" id="IPR006119">
    <property type="entry name" value="Resolv_N"/>
</dbReference>
<keyword evidence="3" id="KW-0230">DNA invertase</keyword>
<evidence type="ECO:0000256" key="2">
    <source>
        <dbReference type="ARBA" id="ARBA00022908"/>
    </source>
</evidence>
<dbReference type="FunFam" id="3.40.50.1390:FF:000001">
    <property type="entry name" value="DNA recombinase"/>
    <property type="match status" value="1"/>
</dbReference>
<dbReference type="Pfam" id="PF02796">
    <property type="entry name" value="HTH_7"/>
    <property type="match status" value="1"/>
</dbReference>
<dbReference type="EMBL" id="FRCJ01000002">
    <property type="protein sequence ID" value="SHM06649.1"/>
    <property type="molecule type" value="Genomic_DNA"/>
</dbReference>
<dbReference type="InterPro" id="IPR036162">
    <property type="entry name" value="Resolvase-like_N_sf"/>
</dbReference>
<dbReference type="Proteomes" id="UP000184280">
    <property type="component" value="Unassembled WGS sequence"/>
</dbReference>
<dbReference type="GO" id="GO:0000150">
    <property type="term" value="F:DNA strand exchange activity"/>
    <property type="evidence" value="ECO:0007669"/>
    <property type="project" value="UniProtKB-KW"/>
</dbReference>
<name>A0A1M7FSK3_XYLRU</name>
<comment type="similarity">
    <text evidence="1">Belongs to the site-specific recombinase resolvase family.</text>
</comment>
<keyword evidence="5" id="KW-0233">DNA recombination</keyword>
<dbReference type="GO" id="GO:0015074">
    <property type="term" value="P:DNA integration"/>
    <property type="evidence" value="ECO:0007669"/>
    <property type="project" value="UniProtKB-KW"/>
</dbReference>
<dbReference type="CDD" id="cd03768">
    <property type="entry name" value="SR_ResInv"/>
    <property type="match status" value="1"/>
</dbReference>
<evidence type="ECO:0000256" key="7">
    <source>
        <dbReference type="PROSITE-ProRule" id="PRU10137"/>
    </source>
</evidence>
<reference evidence="9 10" key="1">
    <citation type="submission" date="2016-11" db="EMBL/GenBank/DDBJ databases">
        <authorList>
            <person name="Jaros S."/>
            <person name="Januszkiewicz K."/>
            <person name="Wedrychowicz H."/>
        </authorList>
    </citation>
    <scope>NUCLEOTIDE SEQUENCE [LARGE SCALE GENOMIC DNA]</scope>
    <source>
        <strain evidence="9 10">BPI-34</strain>
    </source>
</reference>
<organism evidence="9 10">
    <name type="scientific">Xylanibacter ruminicola</name>
    <name type="common">Prevotella ruminicola</name>
    <dbReference type="NCBI Taxonomy" id="839"/>
    <lineage>
        <taxon>Bacteria</taxon>
        <taxon>Pseudomonadati</taxon>
        <taxon>Bacteroidota</taxon>
        <taxon>Bacteroidia</taxon>
        <taxon>Bacteroidales</taxon>
        <taxon>Prevotellaceae</taxon>
        <taxon>Xylanibacter</taxon>
    </lineage>
</organism>
<dbReference type="GO" id="GO:0003677">
    <property type="term" value="F:DNA binding"/>
    <property type="evidence" value="ECO:0007669"/>
    <property type="project" value="UniProtKB-KW"/>
</dbReference>
<dbReference type="PANTHER" id="PTHR30461:SF2">
    <property type="entry name" value="SERINE RECOMBINASE PINE-RELATED"/>
    <property type="match status" value="1"/>
</dbReference>
<feature type="domain" description="Resolvase/invertase-type recombinase catalytic" evidence="8">
    <location>
        <begin position="24"/>
        <end position="158"/>
    </location>
</feature>
<dbReference type="Pfam" id="PF00239">
    <property type="entry name" value="Resolvase"/>
    <property type="match status" value="1"/>
</dbReference>
<evidence type="ECO:0000259" key="8">
    <source>
        <dbReference type="PROSITE" id="PS51736"/>
    </source>
</evidence>
<dbReference type="InterPro" id="IPR050639">
    <property type="entry name" value="SSR_resolvase"/>
</dbReference>
<evidence type="ECO:0000313" key="9">
    <source>
        <dbReference type="EMBL" id="SHM06649.1"/>
    </source>
</evidence>
<evidence type="ECO:0000256" key="3">
    <source>
        <dbReference type="ARBA" id="ARBA00023100"/>
    </source>
</evidence>
<evidence type="ECO:0000256" key="4">
    <source>
        <dbReference type="ARBA" id="ARBA00023125"/>
    </source>
</evidence>
<keyword evidence="2" id="KW-0229">DNA integration</keyword>
<dbReference type="InterPro" id="IPR006120">
    <property type="entry name" value="Resolvase_HTH_dom"/>
</dbReference>